<dbReference type="PANTHER" id="PTHR33797:SF2">
    <property type="entry name" value="ORGANIC HYDROPEROXIDE RESISTANCE PROTEIN-LIKE"/>
    <property type="match status" value="1"/>
</dbReference>
<feature type="region of interest" description="Disordered" evidence="2">
    <location>
        <begin position="15"/>
        <end position="45"/>
    </location>
</feature>
<dbReference type="RefSeq" id="WP_272748305.1">
    <property type="nucleotide sequence ID" value="NZ_JAQQKX010000008.1"/>
</dbReference>
<name>A0ABT5HUU5_9CAUL</name>
<dbReference type="NCBIfam" id="TIGR03561">
    <property type="entry name" value="organ_hyd_perox"/>
    <property type="match status" value="1"/>
</dbReference>
<dbReference type="Proteomes" id="UP001214854">
    <property type="component" value="Unassembled WGS sequence"/>
</dbReference>
<evidence type="ECO:0000313" key="3">
    <source>
        <dbReference type="EMBL" id="MDC7683845.1"/>
    </source>
</evidence>
<evidence type="ECO:0000256" key="1">
    <source>
        <dbReference type="ARBA" id="ARBA00007378"/>
    </source>
</evidence>
<organism evidence="3 4">
    <name type="scientific">Asticcacaulis aquaticus</name>
    <dbReference type="NCBI Taxonomy" id="2984212"/>
    <lineage>
        <taxon>Bacteria</taxon>
        <taxon>Pseudomonadati</taxon>
        <taxon>Pseudomonadota</taxon>
        <taxon>Alphaproteobacteria</taxon>
        <taxon>Caulobacterales</taxon>
        <taxon>Caulobacteraceae</taxon>
        <taxon>Asticcacaulis</taxon>
    </lineage>
</organism>
<dbReference type="SUPFAM" id="SSF82784">
    <property type="entry name" value="OsmC-like"/>
    <property type="match status" value="1"/>
</dbReference>
<dbReference type="Pfam" id="PF02566">
    <property type="entry name" value="OsmC"/>
    <property type="match status" value="1"/>
</dbReference>
<dbReference type="InterPro" id="IPR019953">
    <property type="entry name" value="OHR"/>
</dbReference>
<dbReference type="InterPro" id="IPR015946">
    <property type="entry name" value="KH_dom-like_a/b"/>
</dbReference>
<gene>
    <name evidence="3" type="ORF">PQU92_11190</name>
</gene>
<proteinExistence type="inferred from homology"/>
<evidence type="ECO:0000256" key="2">
    <source>
        <dbReference type="SAM" id="MobiDB-lite"/>
    </source>
</evidence>
<dbReference type="Gene3D" id="2.20.25.10">
    <property type="match status" value="1"/>
</dbReference>
<dbReference type="PANTHER" id="PTHR33797">
    <property type="entry name" value="ORGANIC HYDROPEROXIDE RESISTANCE PROTEIN-LIKE"/>
    <property type="match status" value="1"/>
</dbReference>
<keyword evidence="4" id="KW-1185">Reference proteome</keyword>
<sequence length="152" mass="15239">MTTLITPVYTAHATATGGREGTASSNDGRLSVKLSTPAELGGNNGDGTNPEQLFAAGYAACFIGAVKFVGAQKKVAIPADASINSSVGIGQTPAGFGLEVTLKVNLPGVADDVAKTIIEAAHGVCPYSNATRGNIKVTVIHNGDAGETIVAE</sequence>
<comment type="similarity">
    <text evidence="1">Belongs to the OsmC/Ohr family.</text>
</comment>
<protein>
    <submittedName>
        <fullName evidence="3">Organic hydroperoxide resistance protein</fullName>
    </submittedName>
</protein>
<dbReference type="InterPro" id="IPR003718">
    <property type="entry name" value="OsmC/Ohr_fam"/>
</dbReference>
<dbReference type="Gene3D" id="3.30.300.20">
    <property type="match status" value="1"/>
</dbReference>
<reference evidence="3 4" key="1">
    <citation type="submission" date="2023-01" db="EMBL/GenBank/DDBJ databases">
        <title>Novel species of the genus Asticcacaulis isolated from rivers.</title>
        <authorList>
            <person name="Lu H."/>
        </authorList>
    </citation>
    <scope>NUCLEOTIDE SEQUENCE [LARGE SCALE GENOMIC DNA]</scope>
    <source>
        <strain evidence="3 4">BYS171W</strain>
    </source>
</reference>
<evidence type="ECO:0000313" key="4">
    <source>
        <dbReference type="Proteomes" id="UP001214854"/>
    </source>
</evidence>
<dbReference type="InterPro" id="IPR036102">
    <property type="entry name" value="OsmC/Ohrsf"/>
</dbReference>
<accession>A0ABT5HUU5</accession>
<comment type="caution">
    <text evidence="3">The sequence shown here is derived from an EMBL/GenBank/DDBJ whole genome shotgun (WGS) entry which is preliminary data.</text>
</comment>
<dbReference type="EMBL" id="JAQQKX010000008">
    <property type="protein sequence ID" value="MDC7683845.1"/>
    <property type="molecule type" value="Genomic_DNA"/>
</dbReference>